<gene>
    <name evidence="2" type="ORF">TrRE_jg11834</name>
</gene>
<dbReference type="AlphaFoldDB" id="A0A9W6ZDG4"/>
<keyword evidence="3" id="KW-1185">Reference proteome</keyword>
<proteinExistence type="predicted"/>
<name>A0A9W6ZDG4_9STRA</name>
<keyword evidence="1" id="KW-1133">Transmembrane helix</keyword>
<dbReference type="EMBL" id="BRXZ01001860">
    <property type="protein sequence ID" value="GMH48100.1"/>
    <property type="molecule type" value="Genomic_DNA"/>
</dbReference>
<evidence type="ECO:0000256" key="1">
    <source>
        <dbReference type="SAM" id="Phobius"/>
    </source>
</evidence>
<feature type="transmembrane region" description="Helical" evidence="1">
    <location>
        <begin position="116"/>
        <end position="138"/>
    </location>
</feature>
<reference evidence="2" key="1">
    <citation type="submission" date="2022-07" db="EMBL/GenBank/DDBJ databases">
        <title>Genome analysis of Parmales, a sister group of diatoms, reveals the evolutionary specialization of diatoms from phago-mixotrophs to photoautotrophs.</title>
        <authorList>
            <person name="Ban H."/>
            <person name="Sato S."/>
            <person name="Yoshikawa S."/>
            <person name="Kazumasa Y."/>
            <person name="Nakamura Y."/>
            <person name="Ichinomiya M."/>
            <person name="Saitoh K."/>
            <person name="Sato N."/>
            <person name="Blanc-Mathieu R."/>
            <person name="Endo H."/>
            <person name="Kuwata A."/>
            <person name="Ogata H."/>
        </authorList>
    </citation>
    <scope>NUCLEOTIDE SEQUENCE</scope>
</reference>
<feature type="transmembrane region" description="Helical" evidence="1">
    <location>
        <begin position="457"/>
        <end position="475"/>
    </location>
</feature>
<feature type="transmembrane region" description="Helical" evidence="1">
    <location>
        <begin position="20"/>
        <end position="48"/>
    </location>
</feature>
<feature type="transmembrane region" description="Helical" evidence="1">
    <location>
        <begin position="306"/>
        <end position="327"/>
    </location>
</feature>
<comment type="caution">
    <text evidence="2">The sequence shown here is derived from an EMBL/GenBank/DDBJ whole genome shotgun (WGS) entry which is preliminary data.</text>
</comment>
<feature type="transmembrane region" description="Helical" evidence="1">
    <location>
        <begin position="150"/>
        <end position="168"/>
    </location>
</feature>
<dbReference type="OrthoDB" id="202632at2759"/>
<feature type="transmembrane region" description="Helical" evidence="1">
    <location>
        <begin position="670"/>
        <end position="689"/>
    </location>
</feature>
<feature type="transmembrane region" description="Helical" evidence="1">
    <location>
        <begin position="645"/>
        <end position="664"/>
    </location>
</feature>
<keyword evidence="1" id="KW-0472">Membrane</keyword>
<keyword evidence="1" id="KW-0812">Transmembrane</keyword>
<feature type="transmembrane region" description="Helical" evidence="1">
    <location>
        <begin position="68"/>
        <end position="95"/>
    </location>
</feature>
<feature type="transmembrane region" description="Helical" evidence="1">
    <location>
        <begin position="487"/>
        <end position="506"/>
    </location>
</feature>
<feature type="transmembrane region" description="Helical" evidence="1">
    <location>
        <begin position="374"/>
        <end position="391"/>
    </location>
</feature>
<feature type="transmembrane region" description="Helical" evidence="1">
    <location>
        <begin position="276"/>
        <end position="294"/>
    </location>
</feature>
<organism evidence="2 3">
    <name type="scientific">Triparma retinervis</name>
    <dbReference type="NCBI Taxonomy" id="2557542"/>
    <lineage>
        <taxon>Eukaryota</taxon>
        <taxon>Sar</taxon>
        <taxon>Stramenopiles</taxon>
        <taxon>Ochrophyta</taxon>
        <taxon>Bolidophyceae</taxon>
        <taxon>Parmales</taxon>
        <taxon>Triparmaceae</taxon>
        <taxon>Triparma</taxon>
    </lineage>
</organism>
<accession>A0A9W6ZDG4</accession>
<evidence type="ECO:0000313" key="2">
    <source>
        <dbReference type="EMBL" id="GMH48100.1"/>
    </source>
</evidence>
<evidence type="ECO:0000313" key="3">
    <source>
        <dbReference type="Proteomes" id="UP001165082"/>
    </source>
</evidence>
<feature type="transmembrane region" description="Helical" evidence="1">
    <location>
        <begin position="212"/>
        <end position="234"/>
    </location>
</feature>
<protein>
    <submittedName>
        <fullName evidence="2">Uncharacterized protein</fullName>
    </submittedName>
</protein>
<sequence>MLILGLRVRARIARLPDKDLSNFLVVNVFTEGFLVGLGQLVFLVFSSIQCDTETMAEGEGWMTCRRTLYSQTGLGCLTALVVVLRLVSGVVPPEIMVRHVLRPEKIVTLNLSMKEFFECVGLCVAAACGLFLVSLYGVEGDFGSDLEFNIVKSVMTIGGISLSVTALWKGISPLAESPLAGSPRASPVASPVALPAASPVASPAIVVKRGSVFWWWLGVVATTLQTLLFAASAITMETYWIVSQKVNSAPAEGQGSCSICDPGTACSEEATASETISSTILPLVGVCYIGAFFINPSAQDRKTNMLLLIHFCSFSQIGQLIWFVFEWRSGNKFMAMSHIPRAVLELFFFRVALKVRRGIGTLPEAELHTFLADTLFKGGMGTIASILFVTFRATKCVFEHNLEECEDTALSSNFICIFLTLSWWNALVRSSIPLVMRRSVILPMNRLVTLDVSTIQKFQLSCLMVCGCCGIWLFAMLDNPKKDSDVVMVVGTVGCLAIATAVMLEARHVRAVALRSTTSTVTAAAAEVQEERLVSEAIARLEDRHLSEYIVEVVCRGGYNILVPLIFFCFETISCLSSNTEQLGVGNNGCTNTSAASASLSNFIAVFTMQKLVSMARAKHVRDSSSVTYDDLATMKLNWVQSLQGALILVTMVCSMYLFSFVGIQSNFNQLVYTVGFVGFICVSFSLMLEMYAMRKAAADNNTAASVPVRRSRTVSTGRINDGMFVGALV</sequence>
<dbReference type="Proteomes" id="UP001165082">
    <property type="component" value="Unassembled WGS sequence"/>
</dbReference>